<reference evidence="11 12" key="1">
    <citation type="submission" date="2019-03" db="EMBL/GenBank/DDBJ databases">
        <title>Arthrobacter sp. nov., an bacterium isolated from biocrust in Mu Us Desert.</title>
        <authorList>
            <person name="Lixiong L."/>
        </authorList>
    </citation>
    <scope>NUCLEOTIDE SEQUENCE [LARGE SCALE GENOMIC DNA]</scope>
    <source>
        <strain evidence="11 12">SLN-3</strain>
    </source>
</reference>
<sequence length="271" mass="28698">MSVLDDIISGVREDLSVRTAEAPLAQVRARALDRAPAADALGALRGDGRTLSVIAEVKRSSPSKGALAAIADPAALAARYEAGGAAVVSVLTEQRRFHGSLADLDAVRTSVDIPVLRKDFTVEDYQIWEARAHGADLVLLIVAALSDAQLEHFLGRTHELGMNALVETHTAEEVERAAAVGSRIIGVNVRNLKTLDIDRAVFADLARRIPQDAVTVAESGVRGIGDVEEFAAQGARAVLVGEALVRGEDPEAAVAQFRAVPVRDLPGLQQR</sequence>
<feature type="domain" description="Indole-3-glycerol phosphate synthase" evidence="10">
    <location>
        <begin position="4"/>
        <end position="256"/>
    </location>
</feature>
<gene>
    <name evidence="9 11" type="primary">trpC</name>
    <name evidence="11" type="ORF">E2F48_14375</name>
</gene>
<evidence type="ECO:0000313" key="12">
    <source>
        <dbReference type="Proteomes" id="UP000295411"/>
    </source>
</evidence>
<evidence type="ECO:0000256" key="4">
    <source>
        <dbReference type="ARBA" id="ARBA00022605"/>
    </source>
</evidence>
<dbReference type="PROSITE" id="PS00614">
    <property type="entry name" value="IGPS"/>
    <property type="match status" value="1"/>
</dbReference>
<comment type="catalytic activity">
    <reaction evidence="1 9">
        <text>1-(2-carboxyphenylamino)-1-deoxy-D-ribulose 5-phosphate + H(+) = (1S,2R)-1-C-(indol-3-yl)glycerol 3-phosphate + CO2 + H2O</text>
        <dbReference type="Rhea" id="RHEA:23476"/>
        <dbReference type="ChEBI" id="CHEBI:15377"/>
        <dbReference type="ChEBI" id="CHEBI:15378"/>
        <dbReference type="ChEBI" id="CHEBI:16526"/>
        <dbReference type="ChEBI" id="CHEBI:58613"/>
        <dbReference type="ChEBI" id="CHEBI:58866"/>
        <dbReference type="EC" id="4.1.1.48"/>
    </reaction>
</comment>
<dbReference type="Proteomes" id="UP000295411">
    <property type="component" value="Unassembled WGS sequence"/>
</dbReference>
<dbReference type="InterPro" id="IPR045186">
    <property type="entry name" value="Indole-3-glycerol_P_synth"/>
</dbReference>
<dbReference type="Gene3D" id="3.20.20.70">
    <property type="entry name" value="Aldolase class I"/>
    <property type="match status" value="1"/>
</dbReference>
<dbReference type="FunFam" id="3.20.20.70:FF:000024">
    <property type="entry name" value="Indole-3-glycerol phosphate synthase"/>
    <property type="match status" value="1"/>
</dbReference>
<dbReference type="RefSeq" id="WP_133404660.1">
    <property type="nucleotide sequence ID" value="NZ_SMTK01000005.1"/>
</dbReference>
<dbReference type="CDD" id="cd00331">
    <property type="entry name" value="IGPS"/>
    <property type="match status" value="1"/>
</dbReference>
<keyword evidence="12" id="KW-1185">Reference proteome</keyword>
<keyword evidence="5 9" id="KW-0210">Decarboxylase</keyword>
<keyword evidence="4 9" id="KW-0028">Amino-acid biosynthesis</keyword>
<evidence type="ECO:0000256" key="6">
    <source>
        <dbReference type="ARBA" id="ARBA00022822"/>
    </source>
</evidence>
<keyword evidence="7 9" id="KW-0057">Aromatic amino acid biosynthesis</keyword>
<keyword evidence="6 9" id="KW-0822">Tryptophan biosynthesis</keyword>
<dbReference type="InterPro" id="IPR001468">
    <property type="entry name" value="Indole-3-GlycerolPSynthase_CS"/>
</dbReference>
<dbReference type="UniPathway" id="UPA00035">
    <property type="reaction ID" value="UER00043"/>
</dbReference>
<dbReference type="NCBIfam" id="NF001369">
    <property type="entry name" value="PRK00278.1-1"/>
    <property type="match status" value="1"/>
</dbReference>
<dbReference type="PANTHER" id="PTHR22854">
    <property type="entry name" value="TRYPTOPHAN BIOSYNTHESIS PROTEIN"/>
    <property type="match status" value="1"/>
</dbReference>
<comment type="caution">
    <text evidence="11">The sequence shown here is derived from an EMBL/GenBank/DDBJ whole genome shotgun (WGS) entry which is preliminary data.</text>
</comment>
<evidence type="ECO:0000256" key="1">
    <source>
        <dbReference type="ARBA" id="ARBA00001633"/>
    </source>
</evidence>
<dbReference type="AlphaFoldDB" id="A0A4R5TMS7"/>
<dbReference type="PANTHER" id="PTHR22854:SF2">
    <property type="entry name" value="INDOLE-3-GLYCEROL-PHOSPHATE SYNTHASE"/>
    <property type="match status" value="1"/>
</dbReference>
<comment type="similarity">
    <text evidence="3 9">Belongs to the TrpC family.</text>
</comment>
<evidence type="ECO:0000259" key="10">
    <source>
        <dbReference type="Pfam" id="PF00218"/>
    </source>
</evidence>
<name>A0A4R5TMS7_9MICC</name>
<dbReference type="SUPFAM" id="SSF51366">
    <property type="entry name" value="Ribulose-phoshate binding barrel"/>
    <property type="match status" value="1"/>
</dbReference>
<accession>A0A4R5TMS7</accession>
<comment type="pathway">
    <text evidence="2 9">Amino-acid biosynthesis; L-tryptophan biosynthesis; L-tryptophan from chorismate: step 4/5.</text>
</comment>
<evidence type="ECO:0000256" key="5">
    <source>
        <dbReference type="ARBA" id="ARBA00022793"/>
    </source>
</evidence>
<dbReference type="NCBIfam" id="NF001377">
    <property type="entry name" value="PRK00278.2-4"/>
    <property type="match status" value="1"/>
</dbReference>
<dbReference type="HAMAP" id="MF_00134_B">
    <property type="entry name" value="IGPS_B"/>
    <property type="match status" value="1"/>
</dbReference>
<dbReference type="InterPro" id="IPR011060">
    <property type="entry name" value="RibuloseP-bd_barrel"/>
</dbReference>
<dbReference type="GO" id="GO:0004425">
    <property type="term" value="F:indole-3-glycerol-phosphate synthase activity"/>
    <property type="evidence" value="ECO:0007669"/>
    <property type="project" value="UniProtKB-UniRule"/>
</dbReference>
<dbReference type="GO" id="GO:0004640">
    <property type="term" value="F:phosphoribosylanthranilate isomerase activity"/>
    <property type="evidence" value="ECO:0007669"/>
    <property type="project" value="TreeGrafter"/>
</dbReference>
<protein>
    <recommendedName>
        <fullName evidence="9">Indole-3-glycerol phosphate synthase</fullName>
        <shortName evidence="9">IGPS</shortName>
        <ecNumber evidence="9">4.1.1.48</ecNumber>
    </recommendedName>
</protein>
<proteinExistence type="inferred from homology"/>
<evidence type="ECO:0000256" key="9">
    <source>
        <dbReference type="HAMAP-Rule" id="MF_00134"/>
    </source>
</evidence>
<dbReference type="InterPro" id="IPR013798">
    <property type="entry name" value="Indole-3-glycerol_P_synth_dom"/>
</dbReference>
<dbReference type="InterPro" id="IPR013785">
    <property type="entry name" value="Aldolase_TIM"/>
</dbReference>
<dbReference type="OrthoDB" id="9804217at2"/>
<evidence type="ECO:0000256" key="7">
    <source>
        <dbReference type="ARBA" id="ARBA00023141"/>
    </source>
</evidence>
<evidence type="ECO:0000313" key="11">
    <source>
        <dbReference type="EMBL" id="TDK23975.1"/>
    </source>
</evidence>
<organism evidence="11 12">
    <name type="scientific">Arthrobacter crusticola</name>
    <dbReference type="NCBI Taxonomy" id="2547960"/>
    <lineage>
        <taxon>Bacteria</taxon>
        <taxon>Bacillati</taxon>
        <taxon>Actinomycetota</taxon>
        <taxon>Actinomycetes</taxon>
        <taxon>Micrococcales</taxon>
        <taxon>Micrococcaceae</taxon>
        <taxon>Arthrobacter</taxon>
    </lineage>
</organism>
<dbReference type="EMBL" id="SMTK01000005">
    <property type="protein sequence ID" value="TDK23975.1"/>
    <property type="molecule type" value="Genomic_DNA"/>
</dbReference>
<evidence type="ECO:0000256" key="3">
    <source>
        <dbReference type="ARBA" id="ARBA00008737"/>
    </source>
</evidence>
<dbReference type="EC" id="4.1.1.48" evidence="9"/>
<dbReference type="Pfam" id="PF00218">
    <property type="entry name" value="IGPS"/>
    <property type="match status" value="1"/>
</dbReference>
<dbReference type="GO" id="GO:0000162">
    <property type="term" value="P:L-tryptophan biosynthetic process"/>
    <property type="evidence" value="ECO:0007669"/>
    <property type="project" value="UniProtKB-UniRule"/>
</dbReference>
<evidence type="ECO:0000256" key="2">
    <source>
        <dbReference type="ARBA" id="ARBA00004696"/>
    </source>
</evidence>
<keyword evidence="8 9" id="KW-0456">Lyase</keyword>
<evidence type="ECO:0000256" key="8">
    <source>
        <dbReference type="ARBA" id="ARBA00023239"/>
    </source>
</evidence>